<feature type="transmembrane region" description="Helical" evidence="4">
    <location>
        <begin position="174"/>
        <end position="197"/>
    </location>
</feature>
<dbReference type="InterPro" id="IPR020846">
    <property type="entry name" value="MFS_dom"/>
</dbReference>
<dbReference type="GO" id="GO:0005886">
    <property type="term" value="C:plasma membrane"/>
    <property type="evidence" value="ECO:0007669"/>
    <property type="project" value="TreeGrafter"/>
</dbReference>
<dbReference type="Gene3D" id="1.20.1250.20">
    <property type="entry name" value="MFS general substrate transporter like domains"/>
    <property type="match status" value="2"/>
</dbReference>
<feature type="transmembrane region" description="Helical" evidence="4">
    <location>
        <begin position="147"/>
        <end position="168"/>
    </location>
</feature>
<comment type="caution">
    <text evidence="6">The sequence shown here is derived from an EMBL/GenBank/DDBJ whole genome shotgun (WGS) entry which is preliminary data.</text>
</comment>
<gene>
    <name evidence="6" type="ORF">GR170_07455</name>
</gene>
<dbReference type="Proteomes" id="UP000477911">
    <property type="component" value="Unassembled WGS sequence"/>
</dbReference>
<keyword evidence="7" id="KW-1185">Reference proteome</keyword>
<dbReference type="PROSITE" id="PS50850">
    <property type="entry name" value="MFS"/>
    <property type="match status" value="1"/>
</dbReference>
<feature type="transmembrane region" description="Helical" evidence="4">
    <location>
        <begin position="218"/>
        <end position="239"/>
    </location>
</feature>
<feature type="transmembrane region" description="Helical" evidence="4">
    <location>
        <begin position="290"/>
        <end position="308"/>
    </location>
</feature>
<feature type="transmembrane region" description="Helical" evidence="4">
    <location>
        <begin position="21"/>
        <end position="46"/>
    </location>
</feature>
<name>A0A6L7G4V8_9RHOB</name>
<dbReference type="InterPro" id="IPR036259">
    <property type="entry name" value="MFS_trans_sf"/>
</dbReference>
<feature type="transmembrane region" description="Helical" evidence="4">
    <location>
        <begin position="52"/>
        <end position="71"/>
    </location>
</feature>
<organism evidence="6 7">
    <name type="scientific">Pseudooceanicola albus</name>
    <dbReference type="NCBI Taxonomy" id="2692189"/>
    <lineage>
        <taxon>Bacteria</taxon>
        <taxon>Pseudomonadati</taxon>
        <taxon>Pseudomonadota</taxon>
        <taxon>Alphaproteobacteria</taxon>
        <taxon>Rhodobacterales</taxon>
        <taxon>Paracoccaceae</taxon>
        <taxon>Pseudooceanicola</taxon>
    </lineage>
</organism>
<evidence type="ECO:0000313" key="6">
    <source>
        <dbReference type="EMBL" id="MXN17663.1"/>
    </source>
</evidence>
<dbReference type="SUPFAM" id="SSF103473">
    <property type="entry name" value="MFS general substrate transporter"/>
    <property type="match status" value="1"/>
</dbReference>
<feature type="transmembrane region" description="Helical" evidence="4">
    <location>
        <begin position="108"/>
        <end position="126"/>
    </location>
</feature>
<sequence length="401" mass="42492">MTDATIGLSPSRDTARTSFAILGAIASCHLMNDLMQSLLSALYPMIKSEFALAFWQIGLLTFCFQVTASLLQPVVGMVTDKKPFPWTLPLGMASTMVGLVTLAFAPSYGLLICGAGLIGIGSSIFHPEASRVTRAAAGTRFGLAQSVFQVGGNFGTAVGPLLAAFIVVPLGRHSVAAFALVALVGMIVLTGVSRWHVRERVAAARRKAKPRQNVLAPRRVALSVTILLVLVFSKQVYMASMTNYFTFFLIDRFDLSTTGAQRMLFLFLAAVAAGTIIGGPVGDRIGRRTVIWVSILGVLPFTLLLPYANLFWTGVLSMVIGVILASALPAIMVFAQDLMPGKVGTVAGLFFGAAFGIAGIAAAGIGALADVTSIRFVFELCSALPVFGLLTIFLPKRQELI</sequence>
<evidence type="ECO:0000256" key="1">
    <source>
        <dbReference type="ARBA" id="ARBA00022692"/>
    </source>
</evidence>
<feature type="transmembrane region" description="Helical" evidence="4">
    <location>
        <begin position="314"/>
        <end position="334"/>
    </location>
</feature>
<feature type="domain" description="Major facilitator superfamily (MFS) profile" evidence="5">
    <location>
        <begin position="21"/>
        <end position="400"/>
    </location>
</feature>
<reference evidence="6 7" key="1">
    <citation type="submission" date="2019-12" db="EMBL/GenBank/DDBJ databases">
        <authorList>
            <person name="Li M."/>
        </authorList>
    </citation>
    <scope>NUCLEOTIDE SEQUENCE [LARGE SCALE GENOMIC DNA]</scope>
    <source>
        <strain evidence="6 7">GBMRC 2024</strain>
    </source>
</reference>
<keyword evidence="3 4" id="KW-0472">Membrane</keyword>
<feature type="transmembrane region" description="Helical" evidence="4">
    <location>
        <begin position="346"/>
        <end position="368"/>
    </location>
</feature>
<keyword evidence="1 4" id="KW-0812">Transmembrane</keyword>
<dbReference type="Pfam" id="PF07690">
    <property type="entry name" value="MFS_1"/>
    <property type="match status" value="1"/>
</dbReference>
<evidence type="ECO:0000256" key="4">
    <source>
        <dbReference type="SAM" id="Phobius"/>
    </source>
</evidence>
<dbReference type="InterPro" id="IPR011701">
    <property type="entry name" value="MFS"/>
</dbReference>
<evidence type="ECO:0000259" key="5">
    <source>
        <dbReference type="PROSITE" id="PS50850"/>
    </source>
</evidence>
<keyword evidence="2 4" id="KW-1133">Transmembrane helix</keyword>
<dbReference type="GO" id="GO:0022857">
    <property type="term" value="F:transmembrane transporter activity"/>
    <property type="evidence" value="ECO:0007669"/>
    <property type="project" value="InterPro"/>
</dbReference>
<dbReference type="EMBL" id="WUMU01000005">
    <property type="protein sequence ID" value="MXN17663.1"/>
    <property type="molecule type" value="Genomic_DNA"/>
</dbReference>
<accession>A0A6L7G4V8</accession>
<dbReference type="RefSeq" id="WP_160893198.1">
    <property type="nucleotide sequence ID" value="NZ_WUMU01000005.1"/>
</dbReference>
<evidence type="ECO:0000256" key="3">
    <source>
        <dbReference type="ARBA" id="ARBA00023136"/>
    </source>
</evidence>
<evidence type="ECO:0000256" key="2">
    <source>
        <dbReference type="ARBA" id="ARBA00022989"/>
    </source>
</evidence>
<feature type="transmembrane region" description="Helical" evidence="4">
    <location>
        <begin position="374"/>
        <end position="394"/>
    </location>
</feature>
<dbReference type="AlphaFoldDB" id="A0A6L7G4V8"/>
<proteinExistence type="predicted"/>
<evidence type="ECO:0000313" key="7">
    <source>
        <dbReference type="Proteomes" id="UP000477911"/>
    </source>
</evidence>
<feature type="transmembrane region" description="Helical" evidence="4">
    <location>
        <begin position="259"/>
        <end position="278"/>
    </location>
</feature>
<dbReference type="PANTHER" id="PTHR43129">
    <property type="entry name" value="FOSMIDOMYCIN RESISTANCE PROTEIN"/>
    <property type="match status" value="1"/>
</dbReference>
<dbReference type="CDD" id="cd17478">
    <property type="entry name" value="MFS_FsR"/>
    <property type="match status" value="1"/>
</dbReference>
<protein>
    <submittedName>
        <fullName evidence="6">MFS transporter</fullName>
    </submittedName>
</protein>
<dbReference type="PANTHER" id="PTHR43129:SF1">
    <property type="entry name" value="FOSMIDOMYCIN RESISTANCE PROTEIN"/>
    <property type="match status" value="1"/>
</dbReference>